<dbReference type="Pfam" id="PF17394">
    <property type="entry name" value="KleE"/>
    <property type="match status" value="1"/>
</dbReference>
<protein>
    <submittedName>
        <fullName evidence="2">Protein kleE</fullName>
    </submittedName>
</protein>
<keyword evidence="1" id="KW-1133">Transmembrane helix</keyword>
<evidence type="ECO:0000256" key="1">
    <source>
        <dbReference type="SAM" id="Phobius"/>
    </source>
</evidence>
<name>A0ABC8ADC3_XYLFS</name>
<reference evidence="3" key="1">
    <citation type="submission" date="2014-11" db="EMBL/GenBank/DDBJ databases">
        <title>Xylella fastidiosa Hib4 Genome Sequencing.</title>
        <authorList>
            <person name="Pierry P.M."/>
            <person name="da Silva A.M."/>
        </authorList>
    </citation>
    <scope>NUCLEOTIDE SEQUENCE [LARGE SCALE GENOMIC DNA]</scope>
    <source>
        <strain evidence="3">Hib4</strain>
    </source>
</reference>
<feature type="transmembrane region" description="Helical" evidence="1">
    <location>
        <begin position="33"/>
        <end position="56"/>
    </location>
</feature>
<keyword evidence="1" id="KW-0472">Membrane</keyword>
<dbReference type="KEGG" id="xfh:XFHB_05095"/>
<proteinExistence type="predicted"/>
<dbReference type="AlphaFoldDB" id="A0ABC8ADC3"/>
<dbReference type="InterPro" id="IPR035362">
    <property type="entry name" value="KleE"/>
</dbReference>
<evidence type="ECO:0000313" key="2">
    <source>
        <dbReference type="EMBL" id="ALR06321.1"/>
    </source>
</evidence>
<organism evidence="2 3">
    <name type="scientific">Xylella fastidiosa</name>
    <dbReference type="NCBI Taxonomy" id="2371"/>
    <lineage>
        <taxon>Bacteria</taxon>
        <taxon>Pseudomonadati</taxon>
        <taxon>Pseudomonadota</taxon>
        <taxon>Gammaproteobacteria</taxon>
        <taxon>Lysobacterales</taxon>
        <taxon>Lysobacteraceae</taxon>
        <taxon>Xylella</taxon>
    </lineage>
</organism>
<accession>A0ABC8ADC3</accession>
<sequence length="106" mass="12592">MSNIIKFPEIAKPPPRHVQPKPIRKLDNICSSIFFGIVKVLWVVTVLVWPLLRWILTFDVLFQLIRMLWHWHTPNIHAGWIFLLHFGVSTALICFIFLYKPRGIYQ</sequence>
<gene>
    <name evidence="2" type="ORF">XFHB_05095</name>
</gene>
<evidence type="ECO:0000313" key="3">
    <source>
        <dbReference type="Proteomes" id="UP000196980"/>
    </source>
</evidence>
<dbReference type="Proteomes" id="UP000196980">
    <property type="component" value="Chromosome"/>
</dbReference>
<dbReference type="EMBL" id="CP009885">
    <property type="protein sequence ID" value="ALR06321.1"/>
    <property type="molecule type" value="Genomic_DNA"/>
</dbReference>
<dbReference type="RefSeq" id="WP_088371488.1">
    <property type="nucleotide sequence ID" value="NZ_CP009885.1"/>
</dbReference>
<keyword evidence="1" id="KW-0812">Transmembrane</keyword>
<feature type="transmembrane region" description="Helical" evidence="1">
    <location>
        <begin position="76"/>
        <end position="99"/>
    </location>
</feature>